<name>A0A318T593_9HYPH</name>
<sequence length="1030" mass="114435">MGVAYEFLVQWRPSTGDWSLYQYIDSNDSLHLVKKGQWWSVRSGHQLIPIGNYVIDRELATNRFRLWLVDIARTDFLPTLVTQGDLSADLDPSADIIPLGNYLLLYWPATGAYKCRRFDPFSSTLMLPAGSPQNITGNWRTVINSDLAPVAGYVVCRDRNSGACRTWMFDGGNASDILPNPPIAGMQWTIDPGMNLCTLGDKVIAWSNGSADITVYPVDPTQPFPLQPAKTITAWESSLPADTVVFGLTPLIPLNLPSGVQGDADGPGTIPWMRQNIKKIVYLMLENRSFDHLMGDLYSQGSVGRFIGSNAPFDGASSTNCNTAESGQRFYQSKYSGTNLNYPTDDPDHSHSGVMHQLTDDIAGKWPRFYPTIFTFGDGGQTYCFGQSDSDKRWFISPVSASVGVGDETASGNWNSFYPAMFAFVDEGQTYCFGQTRDNNHWFVSPISASGVGDAVAQGNWARCYPTTFPFVDNGQTYCFGQSDSDKRWYISPISANGVGAETANGYWADFYPTMFTFVDGGQTYCFGQNSRTKYWFVSPISANGVGDAVAQGYWDDFYPTMFPFSYDGQTYCFGQSDSDKRWFIWPVSAVGAGDAVAQGHWYHFYPAMFPFVDAATTYCFGQSSSTSWFVNTISPKGCPASPQMQGFVNDYNLSKSFEIMNYYDSSLLDPLTTLAKQFAVSDAWFCSLPGPTDPNRAFSLTGSSFGLVANFESGAIYNNWPNAPRRPSVWDTLWAHGNKDWKLYDQSLWGNFHYTYHLFLEGHIQEVNQSPDTFRADISDFYSAARAGTLPAFSFIEPAWMGNSSGVTANSCHPPSEMEPGLQLVADIYNALSQGPDFDHTLFIITFDEHGGIYDHVPPPPANNAYRHDSSENFDLLGVRVPTLLISPWIDQATVFRPTQSGRHYDATSFLATLLLWQGIPASNWWLGNRIRAAATFESVFQSTNIRTDAPRIVAAPPTDPNQLDMPMHDLNKLMIVRIVYTLCAGVLSLEETEREAREICALGSTRLAAQALDKLEARVQRLHESRSQ</sequence>
<dbReference type="Proteomes" id="UP000247454">
    <property type="component" value="Unassembled WGS sequence"/>
</dbReference>
<dbReference type="PANTHER" id="PTHR31956">
    <property type="entry name" value="NON-SPECIFIC PHOSPHOLIPASE C4-RELATED"/>
    <property type="match status" value="1"/>
</dbReference>
<protein>
    <submittedName>
        <fullName evidence="2">Phosphoesterase family protein</fullName>
    </submittedName>
</protein>
<gene>
    <name evidence="2" type="ORF">C7477_10863</name>
</gene>
<keyword evidence="1" id="KW-0378">Hydrolase</keyword>
<evidence type="ECO:0000313" key="2">
    <source>
        <dbReference type="EMBL" id="PYE88192.1"/>
    </source>
</evidence>
<dbReference type="PROSITE" id="PS00961">
    <property type="entry name" value="RIBOSOMAL_S28E"/>
    <property type="match status" value="1"/>
</dbReference>
<dbReference type="InterPro" id="IPR017850">
    <property type="entry name" value="Alkaline_phosphatase_core_sf"/>
</dbReference>
<organism evidence="2 3">
    <name type="scientific">Phyllobacterium leguminum</name>
    <dbReference type="NCBI Taxonomy" id="314237"/>
    <lineage>
        <taxon>Bacteria</taxon>
        <taxon>Pseudomonadati</taxon>
        <taxon>Pseudomonadota</taxon>
        <taxon>Alphaproteobacteria</taxon>
        <taxon>Hyphomicrobiales</taxon>
        <taxon>Phyllobacteriaceae</taxon>
        <taxon>Phyllobacterium</taxon>
    </lineage>
</organism>
<comment type="caution">
    <text evidence="2">The sequence shown here is derived from an EMBL/GenBank/DDBJ whole genome shotgun (WGS) entry which is preliminary data.</text>
</comment>
<dbReference type="GO" id="GO:0016788">
    <property type="term" value="F:hydrolase activity, acting on ester bonds"/>
    <property type="evidence" value="ECO:0007669"/>
    <property type="project" value="InterPro"/>
</dbReference>
<evidence type="ECO:0000313" key="3">
    <source>
        <dbReference type="Proteomes" id="UP000247454"/>
    </source>
</evidence>
<dbReference type="RefSeq" id="WP_110751126.1">
    <property type="nucleotide sequence ID" value="NZ_QJTF01000008.1"/>
</dbReference>
<proteinExistence type="predicted"/>
<dbReference type="GO" id="GO:0009395">
    <property type="term" value="P:phospholipid catabolic process"/>
    <property type="evidence" value="ECO:0007669"/>
    <property type="project" value="TreeGrafter"/>
</dbReference>
<dbReference type="OrthoDB" id="9770871at2"/>
<dbReference type="Gene3D" id="3.40.720.10">
    <property type="entry name" value="Alkaline Phosphatase, subunit A"/>
    <property type="match status" value="3"/>
</dbReference>
<dbReference type="Pfam" id="PF04185">
    <property type="entry name" value="Phosphoesterase"/>
    <property type="match status" value="2"/>
</dbReference>
<dbReference type="EMBL" id="QJTF01000008">
    <property type="protein sequence ID" value="PYE88192.1"/>
    <property type="molecule type" value="Genomic_DNA"/>
</dbReference>
<dbReference type="InterPro" id="IPR007312">
    <property type="entry name" value="Phosphoesterase"/>
</dbReference>
<accession>A0A318T593</accession>
<reference evidence="2 3" key="1">
    <citation type="submission" date="2018-06" db="EMBL/GenBank/DDBJ databases">
        <title>Genomic Encyclopedia of Type Strains, Phase III (KMG-III): the genomes of soil and plant-associated and newly described type strains.</title>
        <authorList>
            <person name="Whitman W."/>
        </authorList>
    </citation>
    <scope>NUCLEOTIDE SEQUENCE [LARGE SCALE GENOMIC DNA]</scope>
    <source>
        <strain evidence="2 3">ORS 1419</strain>
    </source>
</reference>
<dbReference type="PANTHER" id="PTHR31956:SF1">
    <property type="entry name" value="NON-SPECIFIC PHOSPHOLIPASE C1"/>
    <property type="match status" value="1"/>
</dbReference>
<dbReference type="AlphaFoldDB" id="A0A318T593"/>
<dbReference type="InterPro" id="IPR028626">
    <property type="entry name" value="Ribosomal_eS28_CS"/>
</dbReference>
<evidence type="ECO:0000256" key="1">
    <source>
        <dbReference type="ARBA" id="ARBA00022801"/>
    </source>
</evidence>
<keyword evidence="3" id="KW-1185">Reference proteome</keyword>